<keyword evidence="3 6" id="KW-0732">Signal</keyword>
<reference evidence="8" key="1">
    <citation type="journal article" date="2008" name="Insect Biochem. Mol. Biol.">
        <title>The genome of a lepidopteran model insect, the silkworm Bombyx mori.</title>
        <authorList>
            <consortium name="International Silkworm Genome Consortium"/>
        </authorList>
    </citation>
    <scope>NUCLEOTIDE SEQUENCE [LARGE SCALE GENOMIC DNA]</scope>
    <source>
        <strain evidence="8">p50T</strain>
    </source>
</reference>
<evidence type="ECO:0000256" key="4">
    <source>
        <dbReference type="ARBA" id="ARBA00023288"/>
    </source>
</evidence>
<dbReference type="CTD" id="692452"/>
<reference evidence="7" key="2">
    <citation type="submission" date="2022-06" db="UniProtKB">
        <authorList>
            <consortium name="EnsemblMetazoa"/>
        </authorList>
    </citation>
    <scope>IDENTIFICATION</scope>
    <source>
        <strain evidence="7">p50T (Dazao)</strain>
    </source>
</reference>
<dbReference type="AlphaFoldDB" id="A0A8R2R0U4"/>
<name>A0A8R2R0U4_BOMMO</name>
<keyword evidence="4" id="KW-0449">Lipoprotein</keyword>
<dbReference type="Pfam" id="PF03260">
    <property type="entry name" value="Lipoprotein_11"/>
    <property type="match status" value="1"/>
</dbReference>
<feature type="signal peptide" evidence="6">
    <location>
        <begin position="1"/>
        <end position="16"/>
    </location>
</feature>
<dbReference type="Gene3D" id="2.80.10.50">
    <property type="match status" value="1"/>
</dbReference>
<evidence type="ECO:0008006" key="9">
    <source>
        <dbReference type="Google" id="ProtNLM"/>
    </source>
</evidence>
<evidence type="ECO:0000256" key="5">
    <source>
        <dbReference type="ARBA" id="ARBA00024024"/>
    </source>
</evidence>
<dbReference type="SMR" id="A0A8R2R0U4"/>
<dbReference type="GeneID" id="692452"/>
<evidence type="ECO:0000313" key="8">
    <source>
        <dbReference type="Proteomes" id="UP000005204"/>
    </source>
</evidence>
<comment type="similarity">
    <text evidence="5">Belongs to the 30 kDa lipoprotein family.</text>
</comment>
<dbReference type="RefSeq" id="XP_037874082.1">
    <property type="nucleotide sequence ID" value="XM_038018154.2"/>
</dbReference>
<organism evidence="7 8">
    <name type="scientific">Bombyx mori</name>
    <name type="common">Silk moth</name>
    <dbReference type="NCBI Taxonomy" id="7091"/>
    <lineage>
        <taxon>Eukaryota</taxon>
        <taxon>Metazoa</taxon>
        <taxon>Ecdysozoa</taxon>
        <taxon>Arthropoda</taxon>
        <taxon>Hexapoda</taxon>
        <taxon>Insecta</taxon>
        <taxon>Pterygota</taxon>
        <taxon>Neoptera</taxon>
        <taxon>Endopterygota</taxon>
        <taxon>Lepidoptera</taxon>
        <taxon>Glossata</taxon>
        <taxon>Ditrysia</taxon>
        <taxon>Bombycoidea</taxon>
        <taxon>Bombycidae</taxon>
        <taxon>Bombycinae</taxon>
        <taxon>Bombyx</taxon>
    </lineage>
</organism>
<feature type="chain" id="PRO_5035822762" description="Microvitellogenin-like" evidence="6">
    <location>
        <begin position="17"/>
        <end position="262"/>
    </location>
</feature>
<dbReference type="Proteomes" id="UP000005204">
    <property type="component" value="Unassembled WGS sequence"/>
</dbReference>
<evidence type="ECO:0000256" key="1">
    <source>
        <dbReference type="ARBA" id="ARBA00004613"/>
    </source>
</evidence>
<evidence type="ECO:0000256" key="3">
    <source>
        <dbReference type="ARBA" id="ARBA00022729"/>
    </source>
</evidence>
<protein>
    <recommendedName>
        <fullName evidence="9">Microvitellogenin-like</fullName>
    </recommendedName>
</protein>
<evidence type="ECO:0000256" key="6">
    <source>
        <dbReference type="SAM" id="SignalP"/>
    </source>
</evidence>
<dbReference type="InterPro" id="IPR042046">
    <property type="entry name" value="Lipoprotein_11_N"/>
</dbReference>
<proteinExistence type="inferred from homology"/>
<dbReference type="GO" id="GO:0005576">
    <property type="term" value="C:extracellular region"/>
    <property type="evidence" value="ECO:0007669"/>
    <property type="project" value="UniProtKB-SubCell"/>
</dbReference>
<evidence type="ECO:0000313" key="7">
    <source>
        <dbReference type="EnsemblMetazoa" id="XP_037874082.1"/>
    </source>
</evidence>
<sequence length="262" mass="29390">MKTLAIFSLCVLAVSAGLIDIDIDILSAPTNVEVDRLYNSIVTGDIDRAVAQTLALEGLSRGAIIEDVVDRLIREKKRNTFDYAYKLWSSDGQDIVTQHFPIQFRLILAENHVKLINKRDNLAIKLGAAVDHENDRTAFGDANDKTTDNVGWRFVHLWDNKKVYFKIISIARNQFLKLGSAADDAGDHTAYGDNKANTFRHQWYLQPAFVEKEVVFIVYNREFNQALKLGRAVDSDGDRNVYGHNGDVSGSPELFGFTVSPL</sequence>
<accession>A0A8R2R0U4</accession>
<dbReference type="InterPro" id="IPR004943">
    <property type="entry name" value="Lipoprotein_11"/>
</dbReference>
<comment type="subcellular location">
    <subcellularLocation>
        <location evidence="1">Secreted</location>
    </subcellularLocation>
</comment>
<keyword evidence="8" id="KW-1185">Reference proteome</keyword>
<evidence type="ECO:0000256" key="2">
    <source>
        <dbReference type="ARBA" id="ARBA00022525"/>
    </source>
</evidence>
<keyword evidence="2" id="KW-0964">Secreted</keyword>
<dbReference type="EnsemblMetazoa" id="XM_038018154.1">
    <property type="protein sequence ID" value="XP_037874082.1"/>
    <property type="gene ID" value="LOC119628370"/>
</dbReference>
<dbReference type="Gene3D" id="1.10.10.2400">
    <property type="entry name" value="Lepidopteran low molecular weight (30 kD) lipoprotein, N-terminal domain"/>
    <property type="match status" value="1"/>
</dbReference>